<dbReference type="EMBL" id="WNTK01002913">
    <property type="protein sequence ID" value="KAG9465551.1"/>
    <property type="molecule type" value="Genomic_DNA"/>
</dbReference>
<evidence type="ECO:0000256" key="1">
    <source>
        <dbReference type="SAM" id="SignalP"/>
    </source>
</evidence>
<keyword evidence="1" id="KW-0732">Signal</keyword>
<organism evidence="2 3">
    <name type="scientific">Eleutherodactylus coqui</name>
    <name type="common">Puerto Rican coqui</name>
    <dbReference type="NCBI Taxonomy" id="57060"/>
    <lineage>
        <taxon>Eukaryota</taxon>
        <taxon>Metazoa</taxon>
        <taxon>Chordata</taxon>
        <taxon>Craniata</taxon>
        <taxon>Vertebrata</taxon>
        <taxon>Euteleostomi</taxon>
        <taxon>Amphibia</taxon>
        <taxon>Batrachia</taxon>
        <taxon>Anura</taxon>
        <taxon>Neobatrachia</taxon>
        <taxon>Hyloidea</taxon>
        <taxon>Eleutherodactylidae</taxon>
        <taxon>Eleutherodactylinae</taxon>
        <taxon>Eleutherodactylus</taxon>
        <taxon>Eleutherodactylus</taxon>
    </lineage>
</organism>
<feature type="chain" id="PRO_5035187476" description="Secreted protein" evidence="1">
    <location>
        <begin position="18"/>
        <end position="134"/>
    </location>
</feature>
<accession>A0A8J6ECM7</accession>
<protein>
    <recommendedName>
        <fullName evidence="4">Secreted protein</fullName>
    </recommendedName>
</protein>
<dbReference type="Proteomes" id="UP000770717">
    <property type="component" value="Unassembled WGS sequence"/>
</dbReference>
<sequence>MALVLSIPFVYPLHLMAQDWWGSRYFCQHSVAVFGKDSYKDKSRRNVVLAIASSSGYHVRDNLTGRYRQHLDSSVCTTFHGTFPPGRQTEVPLLSTSCPGRIILMWYALRGNTDTTTRVQRGVILTLSWLQVAY</sequence>
<gene>
    <name evidence="2" type="ORF">GDO78_018118</name>
</gene>
<name>A0A8J6ECM7_ELECQ</name>
<comment type="caution">
    <text evidence="2">The sequence shown here is derived from an EMBL/GenBank/DDBJ whole genome shotgun (WGS) entry which is preliminary data.</text>
</comment>
<proteinExistence type="predicted"/>
<evidence type="ECO:0008006" key="4">
    <source>
        <dbReference type="Google" id="ProtNLM"/>
    </source>
</evidence>
<evidence type="ECO:0000313" key="3">
    <source>
        <dbReference type="Proteomes" id="UP000770717"/>
    </source>
</evidence>
<keyword evidence="3" id="KW-1185">Reference proteome</keyword>
<evidence type="ECO:0000313" key="2">
    <source>
        <dbReference type="EMBL" id="KAG9465551.1"/>
    </source>
</evidence>
<dbReference type="AlphaFoldDB" id="A0A8J6ECM7"/>
<reference evidence="2" key="1">
    <citation type="thesis" date="2020" institute="ProQuest LLC" country="789 East Eisenhower Parkway, Ann Arbor, MI, USA">
        <title>Comparative Genomics and Chromosome Evolution.</title>
        <authorList>
            <person name="Mudd A.B."/>
        </authorList>
    </citation>
    <scope>NUCLEOTIDE SEQUENCE</scope>
    <source>
        <strain evidence="2">HN-11 Male</strain>
        <tissue evidence="2">Kidney and liver</tissue>
    </source>
</reference>
<feature type="signal peptide" evidence="1">
    <location>
        <begin position="1"/>
        <end position="17"/>
    </location>
</feature>